<dbReference type="Pfam" id="PF05016">
    <property type="entry name" value="ParE_toxin"/>
    <property type="match status" value="1"/>
</dbReference>
<dbReference type="PANTHER" id="PTHR33755:SF6">
    <property type="entry name" value="PLASMID STABILIZATION SYSTEM PROTEIN"/>
    <property type="match status" value="1"/>
</dbReference>
<dbReference type="OrthoDB" id="5457915at2"/>
<gene>
    <name evidence="3" type="ORF">D3272_17055</name>
</gene>
<dbReference type="InterPro" id="IPR035093">
    <property type="entry name" value="RelE/ParE_toxin_dom_sf"/>
</dbReference>
<dbReference type="Proteomes" id="UP000289411">
    <property type="component" value="Unassembled WGS sequence"/>
</dbReference>
<keyword evidence="2" id="KW-1277">Toxin-antitoxin system</keyword>
<dbReference type="InterPro" id="IPR007712">
    <property type="entry name" value="RelE/ParE_toxin"/>
</dbReference>
<accession>A0A4Q2RB50</accession>
<sequence length="104" mass="11796">MGRVRFTRRARLDLLDLWRHVAAHDSGRADDLLDRIEASCRVLRDHPRFGRARPDVGEGARMLVIERWIALYRIVGDDVQVVRIVDGARDLGQLGWAAAAPRGE</sequence>
<evidence type="ECO:0000313" key="3">
    <source>
        <dbReference type="EMBL" id="RYB03466.1"/>
    </source>
</evidence>
<dbReference type="InterPro" id="IPR051803">
    <property type="entry name" value="TA_system_RelE-like_toxin"/>
</dbReference>
<dbReference type="Gene3D" id="3.30.2310.20">
    <property type="entry name" value="RelE-like"/>
    <property type="match status" value="1"/>
</dbReference>
<comment type="caution">
    <text evidence="3">The sequence shown here is derived from an EMBL/GenBank/DDBJ whole genome shotgun (WGS) entry which is preliminary data.</text>
</comment>
<dbReference type="AlphaFoldDB" id="A0A4Q2RB50"/>
<evidence type="ECO:0000256" key="2">
    <source>
        <dbReference type="ARBA" id="ARBA00022649"/>
    </source>
</evidence>
<name>A0A4Q2RB50_9HYPH</name>
<keyword evidence="4" id="KW-1185">Reference proteome</keyword>
<evidence type="ECO:0000313" key="4">
    <source>
        <dbReference type="Proteomes" id="UP000289411"/>
    </source>
</evidence>
<dbReference type="PANTHER" id="PTHR33755">
    <property type="entry name" value="TOXIN PARE1-RELATED"/>
    <property type="match status" value="1"/>
</dbReference>
<reference evidence="3 4" key="1">
    <citation type="submission" date="2018-09" db="EMBL/GenBank/DDBJ databases">
        <authorList>
            <person name="Grouzdev D.S."/>
            <person name="Krutkina M.S."/>
        </authorList>
    </citation>
    <scope>NUCLEOTIDE SEQUENCE [LARGE SCALE GENOMIC DNA]</scope>
    <source>
        <strain evidence="3 4">RmlP001</strain>
    </source>
</reference>
<organism evidence="3 4">
    <name type="scientific">Lichenibacterium ramalinae</name>
    <dbReference type="NCBI Taxonomy" id="2316527"/>
    <lineage>
        <taxon>Bacteria</taxon>
        <taxon>Pseudomonadati</taxon>
        <taxon>Pseudomonadota</taxon>
        <taxon>Alphaproteobacteria</taxon>
        <taxon>Hyphomicrobiales</taxon>
        <taxon>Lichenihabitantaceae</taxon>
        <taxon>Lichenibacterium</taxon>
    </lineage>
</organism>
<reference evidence="3 4" key="2">
    <citation type="submission" date="2019-02" db="EMBL/GenBank/DDBJ databases">
        <title>'Lichenibacterium ramalinii' gen. nov. sp. nov., 'Lichenibacterium minor' gen. nov. sp. nov.</title>
        <authorList>
            <person name="Pankratov T."/>
        </authorList>
    </citation>
    <scope>NUCLEOTIDE SEQUENCE [LARGE SCALE GENOMIC DNA]</scope>
    <source>
        <strain evidence="3 4">RmlP001</strain>
    </source>
</reference>
<comment type="similarity">
    <text evidence="1">Belongs to the RelE toxin family.</text>
</comment>
<dbReference type="EMBL" id="QYBC01000014">
    <property type="protein sequence ID" value="RYB03466.1"/>
    <property type="molecule type" value="Genomic_DNA"/>
</dbReference>
<proteinExistence type="inferred from homology"/>
<dbReference type="RefSeq" id="WP_129220420.1">
    <property type="nucleotide sequence ID" value="NZ_QYBC01000014.1"/>
</dbReference>
<evidence type="ECO:0000256" key="1">
    <source>
        <dbReference type="ARBA" id="ARBA00006226"/>
    </source>
</evidence>
<protein>
    <submittedName>
        <fullName evidence="3">Type II toxin-antitoxin system RelE/ParE family toxin</fullName>
    </submittedName>
</protein>